<proteinExistence type="inferred from homology"/>
<dbReference type="Gene3D" id="1.10.287.1040">
    <property type="entry name" value="Exonuclease VII, small subunit"/>
    <property type="match status" value="1"/>
</dbReference>
<comment type="subcellular location">
    <subcellularLocation>
        <location evidence="6">Cytoplasm</location>
    </subcellularLocation>
</comment>
<dbReference type="GO" id="GO:0008855">
    <property type="term" value="F:exodeoxyribonuclease VII activity"/>
    <property type="evidence" value="ECO:0007669"/>
    <property type="project" value="UniProtKB-UniRule"/>
</dbReference>
<feature type="region of interest" description="Disordered" evidence="8">
    <location>
        <begin position="73"/>
        <end position="108"/>
    </location>
</feature>
<dbReference type="SUPFAM" id="SSF116842">
    <property type="entry name" value="XseB-like"/>
    <property type="match status" value="1"/>
</dbReference>
<dbReference type="GO" id="GO:0006308">
    <property type="term" value="P:DNA catabolic process"/>
    <property type="evidence" value="ECO:0007669"/>
    <property type="project" value="UniProtKB-UniRule"/>
</dbReference>
<dbReference type="PANTHER" id="PTHR34137">
    <property type="entry name" value="EXODEOXYRIBONUCLEASE 7 SMALL SUBUNIT"/>
    <property type="match status" value="1"/>
</dbReference>
<evidence type="ECO:0000313" key="9">
    <source>
        <dbReference type="EMBL" id="TWU11942.1"/>
    </source>
</evidence>
<dbReference type="OrthoDB" id="284990at2"/>
<dbReference type="HAMAP" id="MF_00337">
    <property type="entry name" value="Exonuc_7_S"/>
    <property type="match status" value="1"/>
</dbReference>
<comment type="catalytic activity">
    <reaction evidence="6">
        <text>Exonucleolytic cleavage in either 5'- to 3'- or 3'- to 5'-direction to yield nucleoside 5'-phosphates.</text>
        <dbReference type="EC" id="3.1.11.6"/>
    </reaction>
</comment>
<evidence type="ECO:0000256" key="1">
    <source>
        <dbReference type="ARBA" id="ARBA00009998"/>
    </source>
</evidence>
<comment type="caution">
    <text evidence="9">The sequence shown here is derived from an EMBL/GenBank/DDBJ whole genome shotgun (WGS) entry which is preliminary data.</text>
</comment>
<dbReference type="NCBIfam" id="NF002140">
    <property type="entry name" value="PRK00977.1-4"/>
    <property type="match status" value="1"/>
</dbReference>
<dbReference type="Pfam" id="PF02609">
    <property type="entry name" value="Exonuc_VII_S"/>
    <property type="match status" value="1"/>
</dbReference>
<dbReference type="EC" id="3.1.11.6" evidence="6"/>
<evidence type="ECO:0000256" key="2">
    <source>
        <dbReference type="ARBA" id="ARBA00022490"/>
    </source>
</evidence>
<evidence type="ECO:0000256" key="3">
    <source>
        <dbReference type="ARBA" id="ARBA00022722"/>
    </source>
</evidence>
<keyword evidence="4 6" id="KW-0378">Hydrolase</keyword>
<gene>
    <name evidence="6 9" type="primary">xseB</name>
    <name evidence="9" type="ORF">CA54_07540</name>
</gene>
<dbReference type="AlphaFoldDB" id="A0A5C6BJN2"/>
<keyword evidence="10" id="KW-1185">Reference proteome</keyword>
<comment type="similarity">
    <text evidence="1 6">Belongs to the XseB family.</text>
</comment>
<evidence type="ECO:0000256" key="7">
    <source>
        <dbReference type="SAM" id="Coils"/>
    </source>
</evidence>
<organism evidence="9 10">
    <name type="scientific">Symmachiella macrocystis</name>
    <dbReference type="NCBI Taxonomy" id="2527985"/>
    <lineage>
        <taxon>Bacteria</taxon>
        <taxon>Pseudomonadati</taxon>
        <taxon>Planctomycetota</taxon>
        <taxon>Planctomycetia</taxon>
        <taxon>Planctomycetales</taxon>
        <taxon>Planctomycetaceae</taxon>
        <taxon>Symmachiella</taxon>
    </lineage>
</organism>
<name>A0A5C6BJN2_9PLAN</name>
<dbReference type="InterPro" id="IPR037004">
    <property type="entry name" value="Exonuc_VII_ssu_sf"/>
</dbReference>
<comment type="subunit">
    <text evidence="6">Heterooligomer composed of large and small subunits.</text>
</comment>
<comment type="function">
    <text evidence="6">Bidirectionally degrades single-stranded DNA into large acid-insoluble oligonucleotides, which are then degraded further into small acid-soluble oligonucleotides.</text>
</comment>
<dbReference type="EMBL" id="SJPP01000001">
    <property type="protein sequence ID" value="TWU11942.1"/>
    <property type="molecule type" value="Genomic_DNA"/>
</dbReference>
<evidence type="ECO:0000313" key="10">
    <source>
        <dbReference type="Proteomes" id="UP000320735"/>
    </source>
</evidence>
<dbReference type="InterPro" id="IPR003761">
    <property type="entry name" value="Exonuc_VII_S"/>
</dbReference>
<protein>
    <recommendedName>
        <fullName evidence="6">Exodeoxyribonuclease 7 small subunit</fullName>
        <ecNumber evidence="6">3.1.11.6</ecNumber>
    </recommendedName>
    <alternativeName>
        <fullName evidence="6">Exodeoxyribonuclease VII small subunit</fullName>
        <shortName evidence="6">Exonuclease VII small subunit</shortName>
    </alternativeName>
</protein>
<sequence>MAKRAKKENAAPKFEEALEQLQQIVGELEESSGGLEHSLKRFEEGIDLLRTCYQTLEQAEQKIELLTAVDEQGNLTTAPFDATSTVEQKTRKSAKKKPAEDEDGGSLF</sequence>
<reference evidence="9 10" key="1">
    <citation type="submission" date="2019-02" db="EMBL/GenBank/DDBJ databases">
        <title>Deep-cultivation of Planctomycetes and their phenomic and genomic characterization uncovers novel biology.</title>
        <authorList>
            <person name="Wiegand S."/>
            <person name="Jogler M."/>
            <person name="Boedeker C."/>
            <person name="Pinto D."/>
            <person name="Vollmers J."/>
            <person name="Rivas-Marin E."/>
            <person name="Kohn T."/>
            <person name="Peeters S.H."/>
            <person name="Heuer A."/>
            <person name="Rast P."/>
            <person name="Oberbeckmann S."/>
            <person name="Bunk B."/>
            <person name="Jeske O."/>
            <person name="Meyerdierks A."/>
            <person name="Storesund J.E."/>
            <person name="Kallscheuer N."/>
            <person name="Luecker S."/>
            <person name="Lage O.M."/>
            <person name="Pohl T."/>
            <person name="Merkel B.J."/>
            <person name="Hornburger P."/>
            <person name="Mueller R.-W."/>
            <person name="Bruemmer F."/>
            <person name="Labrenz M."/>
            <person name="Spormann A.M."/>
            <person name="Op Den Camp H."/>
            <person name="Overmann J."/>
            <person name="Amann R."/>
            <person name="Jetten M.S.M."/>
            <person name="Mascher T."/>
            <person name="Medema M.H."/>
            <person name="Devos D.P."/>
            <person name="Kaster A.-K."/>
            <person name="Ovreas L."/>
            <person name="Rohde M."/>
            <person name="Galperin M.Y."/>
            <person name="Jogler C."/>
        </authorList>
    </citation>
    <scope>NUCLEOTIDE SEQUENCE [LARGE SCALE GENOMIC DNA]</scope>
    <source>
        <strain evidence="9 10">CA54</strain>
    </source>
</reference>
<evidence type="ECO:0000256" key="6">
    <source>
        <dbReference type="HAMAP-Rule" id="MF_00337"/>
    </source>
</evidence>
<dbReference type="GO" id="GO:0009318">
    <property type="term" value="C:exodeoxyribonuclease VII complex"/>
    <property type="evidence" value="ECO:0007669"/>
    <property type="project" value="UniProtKB-UniRule"/>
</dbReference>
<keyword evidence="7" id="KW-0175">Coiled coil</keyword>
<keyword evidence="3 6" id="KW-0540">Nuclease</keyword>
<feature type="compositionally biased region" description="Polar residues" evidence="8">
    <location>
        <begin position="73"/>
        <end position="87"/>
    </location>
</feature>
<dbReference type="Proteomes" id="UP000320735">
    <property type="component" value="Unassembled WGS sequence"/>
</dbReference>
<dbReference type="NCBIfam" id="TIGR01280">
    <property type="entry name" value="xseB"/>
    <property type="match status" value="1"/>
</dbReference>
<keyword evidence="5 6" id="KW-0269">Exonuclease</keyword>
<feature type="coiled-coil region" evidence="7">
    <location>
        <begin position="4"/>
        <end position="31"/>
    </location>
</feature>
<accession>A0A5C6BJN2</accession>
<evidence type="ECO:0000256" key="8">
    <source>
        <dbReference type="SAM" id="MobiDB-lite"/>
    </source>
</evidence>
<keyword evidence="2 6" id="KW-0963">Cytoplasm</keyword>
<evidence type="ECO:0000256" key="5">
    <source>
        <dbReference type="ARBA" id="ARBA00022839"/>
    </source>
</evidence>
<dbReference type="PANTHER" id="PTHR34137:SF1">
    <property type="entry name" value="EXODEOXYRIBONUCLEASE 7 SMALL SUBUNIT"/>
    <property type="match status" value="1"/>
</dbReference>
<dbReference type="RefSeq" id="WP_146369476.1">
    <property type="nucleotide sequence ID" value="NZ_SJPP01000001.1"/>
</dbReference>
<dbReference type="GO" id="GO:0005829">
    <property type="term" value="C:cytosol"/>
    <property type="evidence" value="ECO:0007669"/>
    <property type="project" value="TreeGrafter"/>
</dbReference>
<evidence type="ECO:0000256" key="4">
    <source>
        <dbReference type="ARBA" id="ARBA00022801"/>
    </source>
</evidence>